<dbReference type="Gene3D" id="1.20.1250.20">
    <property type="entry name" value="MFS general substrate transporter like domains"/>
    <property type="match status" value="1"/>
</dbReference>
<evidence type="ECO:0000259" key="9">
    <source>
        <dbReference type="PROSITE" id="PS50850"/>
    </source>
</evidence>
<dbReference type="InterPro" id="IPR050549">
    <property type="entry name" value="MFS_Trehalose_Transporter"/>
</dbReference>
<feature type="transmembrane region" description="Helical" evidence="8">
    <location>
        <begin position="289"/>
        <end position="308"/>
    </location>
</feature>
<keyword evidence="4" id="KW-0762">Sugar transport</keyword>
<feature type="transmembrane region" description="Helical" evidence="8">
    <location>
        <begin position="84"/>
        <end position="102"/>
    </location>
</feature>
<feature type="transmembrane region" description="Helical" evidence="8">
    <location>
        <begin position="413"/>
        <end position="438"/>
    </location>
</feature>
<keyword evidence="7 8" id="KW-0472">Membrane</keyword>
<dbReference type="PROSITE" id="PS00217">
    <property type="entry name" value="SUGAR_TRANSPORT_2"/>
    <property type="match status" value="1"/>
</dbReference>
<keyword evidence="5 8" id="KW-0812">Transmembrane</keyword>
<dbReference type="SUPFAM" id="SSF103473">
    <property type="entry name" value="MFS general substrate transporter"/>
    <property type="match status" value="1"/>
</dbReference>
<evidence type="ECO:0000313" key="10">
    <source>
        <dbReference type="EMBL" id="CAH0392372.1"/>
    </source>
</evidence>
<evidence type="ECO:0000256" key="7">
    <source>
        <dbReference type="ARBA" id="ARBA00023136"/>
    </source>
</evidence>
<evidence type="ECO:0000313" key="11">
    <source>
        <dbReference type="Proteomes" id="UP001152759"/>
    </source>
</evidence>
<evidence type="ECO:0000256" key="8">
    <source>
        <dbReference type="SAM" id="Phobius"/>
    </source>
</evidence>
<feature type="transmembrane region" description="Helical" evidence="8">
    <location>
        <begin position="172"/>
        <end position="196"/>
    </location>
</feature>
<evidence type="ECO:0000256" key="6">
    <source>
        <dbReference type="ARBA" id="ARBA00022989"/>
    </source>
</evidence>
<dbReference type="InterPro" id="IPR020846">
    <property type="entry name" value="MFS_dom"/>
</dbReference>
<dbReference type="GO" id="GO:0005886">
    <property type="term" value="C:plasma membrane"/>
    <property type="evidence" value="ECO:0007669"/>
    <property type="project" value="UniProtKB-SubCell"/>
</dbReference>
<feature type="transmembrane region" description="Helical" evidence="8">
    <location>
        <begin position="142"/>
        <end position="166"/>
    </location>
</feature>
<dbReference type="Pfam" id="PF00083">
    <property type="entry name" value="Sugar_tr"/>
    <property type="match status" value="1"/>
</dbReference>
<dbReference type="AlphaFoldDB" id="A0A9P0AK32"/>
<evidence type="ECO:0000256" key="2">
    <source>
        <dbReference type="ARBA" id="ARBA00022448"/>
    </source>
</evidence>
<name>A0A9P0AK32_BEMTA</name>
<keyword evidence="3" id="KW-1003">Cell membrane</keyword>
<feature type="domain" description="Major facilitator superfamily (MFS) profile" evidence="9">
    <location>
        <begin position="11"/>
        <end position="441"/>
    </location>
</feature>
<dbReference type="PROSITE" id="PS50850">
    <property type="entry name" value="MFS"/>
    <property type="match status" value="1"/>
</dbReference>
<evidence type="ECO:0000256" key="4">
    <source>
        <dbReference type="ARBA" id="ARBA00022597"/>
    </source>
</evidence>
<keyword evidence="2" id="KW-0813">Transport</keyword>
<comment type="subcellular location">
    <subcellularLocation>
        <location evidence="1">Cell membrane</location>
        <topology evidence="1">Multi-pass membrane protein</topology>
    </subcellularLocation>
</comment>
<organism evidence="10 11">
    <name type="scientific">Bemisia tabaci</name>
    <name type="common">Sweetpotato whitefly</name>
    <name type="synonym">Aleurodes tabaci</name>
    <dbReference type="NCBI Taxonomy" id="7038"/>
    <lineage>
        <taxon>Eukaryota</taxon>
        <taxon>Metazoa</taxon>
        <taxon>Ecdysozoa</taxon>
        <taxon>Arthropoda</taxon>
        <taxon>Hexapoda</taxon>
        <taxon>Insecta</taxon>
        <taxon>Pterygota</taxon>
        <taxon>Neoptera</taxon>
        <taxon>Paraneoptera</taxon>
        <taxon>Hemiptera</taxon>
        <taxon>Sternorrhyncha</taxon>
        <taxon>Aleyrodoidea</taxon>
        <taxon>Aleyrodidae</taxon>
        <taxon>Aleyrodinae</taxon>
        <taxon>Bemisia</taxon>
    </lineage>
</organism>
<accession>A0A9P0AK32</accession>
<keyword evidence="6 8" id="KW-1133">Transmembrane helix</keyword>
<feature type="transmembrane region" description="Helical" evidence="8">
    <location>
        <begin position="54"/>
        <end position="77"/>
    </location>
</feature>
<dbReference type="InterPro" id="IPR005829">
    <property type="entry name" value="Sugar_transporter_CS"/>
</dbReference>
<keyword evidence="11" id="KW-1185">Reference proteome</keyword>
<feature type="transmembrane region" description="Helical" evidence="8">
    <location>
        <begin position="250"/>
        <end position="277"/>
    </location>
</feature>
<sequence>MFVKLQRGVVNQIAAAFTAELAGYNFGVWRVWPSLSITELRAGSAGFAVSDDQLAWITSLLYLGFLLTPFFCSYLVVRLGRRTILYLTSALHTVSWLLVVLAQNPYHLYIANFFGGLAGGIGMTMVPVYVSEISSVNIRGALIGSFLVFINLGQVMMVNMGIWLSYQEVNLFGLGGASVAFVLQFVVLTESPFYLLASKREEKATEAYKRFHASSGEDKIETEVSALKAAVEKDMEHKSSYMELLACKRAFIILVVESFFQNLGGANSMLAFGVISLPKTELFLTPHQTILICVISGTFFNCISSSIVDSVGRKPLLVISVGMCSVFTGGLCVYFFLVEELQVDSLEYEYIPHLLLIGFIASYTSGFAISRSLIIGEFFPTNTRTHAGLTSTFCFATAGFVVTLSFLHVVRLIGLYFMFFLFFLVNFTNFWFSLFFFVETKGKNLFEIQEYLKSL</sequence>
<feature type="transmembrane region" description="Helical" evidence="8">
    <location>
        <begin position="108"/>
        <end position="130"/>
    </location>
</feature>
<dbReference type="EMBL" id="OU963867">
    <property type="protein sequence ID" value="CAH0392372.1"/>
    <property type="molecule type" value="Genomic_DNA"/>
</dbReference>
<gene>
    <name evidence="10" type="ORF">BEMITA_LOCUS10899</name>
</gene>
<evidence type="ECO:0000256" key="5">
    <source>
        <dbReference type="ARBA" id="ARBA00022692"/>
    </source>
</evidence>
<evidence type="ECO:0000256" key="3">
    <source>
        <dbReference type="ARBA" id="ARBA00022475"/>
    </source>
</evidence>
<dbReference type="Proteomes" id="UP001152759">
    <property type="component" value="Chromosome 6"/>
</dbReference>
<proteinExistence type="predicted"/>
<feature type="transmembrane region" description="Helical" evidence="8">
    <location>
        <begin position="315"/>
        <end position="338"/>
    </location>
</feature>
<dbReference type="InterPro" id="IPR005828">
    <property type="entry name" value="MFS_sugar_transport-like"/>
</dbReference>
<dbReference type="PANTHER" id="PTHR48021">
    <property type="match status" value="1"/>
</dbReference>
<reference evidence="10" key="1">
    <citation type="submission" date="2021-12" db="EMBL/GenBank/DDBJ databases">
        <authorList>
            <person name="King R."/>
        </authorList>
    </citation>
    <scope>NUCLEOTIDE SEQUENCE</scope>
</reference>
<feature type="transmembrane region" description="Helical" evidence="8">
    <location>
        <begin position="386"/>
        <end position="407"/>
    </location>
</feature>
<dbReference type="KEGG" id="btab:109042891"/>
<dbReference type="PANTHER" id="PTHR48021:SF1">
    <property type="entry name" value="GH07001P-RELATED"/>
    <property type="match status" value="1"/>
</dbReference>
<protein>
    <recommendedName>
        <fullName evidence="9">Major facilitator superfamily (MFS) profile domain-containing protein</fullName>
    </recommendedName>
</protein>
<evidence type="ECO:0000256" key="1">
    <source>
        <dbReference type="ARBA" id="ARBA00004651"/>
    </source>
</evidence>
<feature type="transmembrane region" description="Helical" evidence="8">
    <location>
        <begin position="350"/>
        <end position="374"/>
    </location>
</feature>
<dbReference type="InterPro" id="IPR036259">
    <property type="entry name" value="MFS_trans_sf"/>
</dbReference>
<dbReference type="FunFam" id="1.20.1250.20:FF:000218">
    <property type="entry name" value="facilitated trehalose transporter Tret1"/>
    <property type="match status" value="1"/>
</dbReference>
<dbReference type="GO" id="GO:0022857">
    <property type="term" value="F:transmembrane transporter activity"/>
    <property type="evidence" value="ECO:0007669"/>
    <property type="project" value="InterPro"/>
</dbReference>